<keyword evidence="1 5" id="KW-0646">Protease inhibitor</keyword>
<feature type="domain" description="Proteinase inhibitor I42 chagasin" evidence="4">
    <location>
        <begin position="51"/>
        <end position="134"/>
    </location>
</feature>
<feature type="chain" id="PRO_5046716968" evidence="3">
    <location>
        <begin position="27"/>
        <end position="169"/>
    </location>
</feature>
<dbReference type="Gene3D" id="2.60.40.2020">
    <property type="match status" value="1"/>
</dbReference>
<dbReference type="PANTHER" id="PTHR36530">
    <property type="entry name" value="INHIBITOR OF CYSTEINE PEPTIDASE"/>
    <property type="match status" value="1"/>
</dbReference>
<dbReference type="PANTHER" id="PTHR36530:SF1">
    <property type="entry name" value="AMOEBIASIN-1"/>
    <property type="match status" value="1"/>
</dbReference>
<dbReference type="InterPro" id="IPR018990">
    <property type="entry name" value="Prot_inh_I42_chagasin"/>
</dbReference>
<evidence type="ECO:0000256" key="1">
    <source>
        <dbReference type="ARBA" id="ARBA00022690"/>
    </source>
</evidence>
<evidence type="ECO:0000313" key="5">
    <source>
        <dbReference type="EMBL" id="MFK2916579.1"/>
    </source>
</evidence>
<name>A0ABW8K525_9GAMM</name>
<proteinExistence type="predicted"/>
<dbReference type="RefSeq" id="WP_379985942.1">
    <property type="nucleotide sequence ID" value="NZ_JADIKD010000007.1"/>
</dbReference>
<evidence type="ECO:0000256" key="3">
    <source>
        <dbReference type="SAM" id="SignalP"/>
    </source>
</evidence>
<dbReference type="GO" id="GO:0030414">
    <property type="term" value="F:peptidase inhibitor activity"/>
    <property type="evidence" value="ECO:0007669"/>
    <property type="project" value="UniProtKB-KW"/>
</dbReference>
<sequence>MSTRIKVSIAGLLITCSTLTCALASAADTPKRTAKPAVVVTEANDRQEVTLDAGQLFCVRLPQNPSTGMSWSMNQVPAGILKPLGEPTDHSTSKGTAMVGQPGTTQWAFIATGANTSDVQQTLRFEYRQWWSKDFDAPGKVIFFHVVVHAKNQSKIPTTAPSKAACDAA</sequence>
<dbReference type="EMBL" id="JADIKD010000007">
    <property type="protein sequence ID" value="MFK2916579.1"/>
    <property type="molecule type" value="Genomic_DNA"/>
</dbReference>
<accession>A0ABW8K525</accession>
<evidence type="ECO:0000313" key="6">
    <source>
        <dbReference type="Proteomes" id="UP001620408"/>
    </source>
</evidence>
<keyword evidence="3" id="KW-0732">Signal</keyword>
<evidence type="ECO:0000259" key="4">
    <source>
        <dbReference type="Pfam" id="PF09394"/>
    </source>
</evidence>
<organism evidence="5 6">
    <name type="scientific">Dyella koreensis</name>
    <dbReference type="NCBI Taxonomy" id="311235"/>
    <lineage>
        <taxon>Bacteria</taxon>
        <taxon>Pseudomonadati</taxon>
        <taxon>Pseudomonadota</taxon>
        <taxon>Gammaproteobacteria</taxon>
        <taxon>Lysobacterales</taxon>
        <taxon>Rhodanobacteraceae</taxon>
        <taxon>Dyella</taxon>
    </lineage>
</organism>
<reference evidence="5 6" key="1">
    <citation type="submission" date="2020-10" db="EMBL/GenBank/DDBJ databases">
        <title>Phylogeny of dyella-like bacteria.</title>
        <authorList>
            <person name="Fu J."/>
        </authorList>
    </citation>
    <scope>NUCLEOTIDE SEQUENCE [LARGE SCALE GENOMIC DNA]</scope>
    <source>
        <strain evidence="5 6">BB4</strain>
    </source>
</reference>
<gene>
    <name evidence="5" type="ORF">ISS97_04840</name>
</gene>
<dbReference type="Pfam" id="PF09394">
    <property type="entry name" value="Inhibitor_I42"/>
    <property type="match status" value="1"/>
</dbReference>
<dbReference type="SUPFAM" id="SSF141066">
    <property type="entry name" value="ICP-like"/>
    <property type="match status" value="1"/>
</dbReference>
<dbReference type="InterPro" id="IPR036331">
    <property type="entry name" value="Chagasin-like_sf"/>
</dbReference>
<keyword evidence="2" id="KW-0789">Thiol protease inhibitor</keyword>
<dbReference type="InterPro" id="IPR052781">
    <property type="entry name" value="Cys_protease_inhibitor_I42"/>
</dbReference>
<evidence type="ECO:0000256" key="2">
    <source>
        <dbReference type="ARBA" id="ARBA00022704"/>
    </source>
</evidence>
<comment type="caution">
    <text evidence="5">The sequence shown here is derived from an EMBL/GenBank/DDBJ whole genome shotgun (WGS) entry which is preliminary data.</text>
</comment>
<keyword evidence="6" id="KW-1185">Reference proteome</keyword>
<dbReference type="Proteomes" id="UP001620408">
    <property type="component" value="Unassembled WGS sequence"/>
</dbReference>
<protein>
    <submittedName>
        <fullName evidence="5">Protease inhibitor I42 family protein</fullName>
    </submittedName>
</protein>
<feature type="signal peptide" evidence="3">
    <location>
        <begin position="1"/>
        <end position="26"/>
    </location>
</feature>